<dbReference type="InterPro" id="IPR013785">
    <property type="entry name" value="Aldolase_TIM"/>
</dbReference>
<dbReference type="AlphaFoldDB" id="A0A852TZW3"/>
<dbReference type="CDD" id="cd00452">
    <property type="entry name" value="KDPG_aldolase"/>
    <property type="match status" value="1"/>
</dbReference>
<evidence type="ECO:0000256" key="2">
    <source>
        <dbReference type="ARBA" id="ARBA00006906"/>
    </source>
</evidence>
<evidence type="ECO:0000313" key="7">
    <source>
        <dbReference type="Proteomes" id="UP000589036"/>
    </source>
</evidence>
<evidence type="ECO:0000256" key="3">
    <source>
        <dbReference type="ARBA" id="ARBA00011233"/>
    </source>
</evidence>
<proteinExistence type="inferred from homology"/>
<dbReference type="Pfam" id="PF01081">
    <property type="entry name" value="Aldolase"/>
    <property type="match status" value="1"/>
</dbReference>
<dbReference type="PANTHER" id="PTHR30246">
    <property type="entry name" value="2-KETO-3-DEOXY-6-PHOSPHOGLUCONATE ALDOLASE"/>
    <property type="match status" value="1"/>
</dbReference>
<accession>A0A852TZW3</accession>
<organism evidence="6 7">
    <name type="scientific">Spinactinospora alkalitolerans</name>
    <dbReference type="NCBI Taxonomy" id="687207"/>
    <lineage>
        <taxon>Bacteria</taxon>
        <taxon>Bacillati</taxon>
        <taxon>Actinomycetota</taxon>
        <taxon>Actinomycetes</taxon>
        <taxon>Streptosporangiales</taxon>
        <taxon>Nocardiopsidaceae</taxon>
        <taxon>Spinactinospora</taxon>
    </lineage>
</organism>
<gene>
    <name evidence="6" type="ORF">HDA32_005236</name>
</gene>
<dbReference type="SUPFAM" id="SSF51569">
    <property type="entry name" value="Aldolase"/>
    <property type="match status" value="1"/>
</dbReference>
<reference evidence="6 7" key="1">
    <citation type="submission" date="2020-07" db="EMBL/GenBank/DDBJ databases">
        <title>Sequencing the genomes of 1000 actinobacteria strains.</title>
        <authorList>
            <person name="Klenk H.-P."/>
        </authorList>
    </citation>
    <scope>NUCLEOTIDE SEQUENCE [LARGE SCALE GENOMIC DNA]</scope>
    <source>
        <strain evidence="6 7">CXB654</strain>
    </source>
</reference>
<keyword evidence="5" id="KW-0119">Carbohydrate metabolism</keyword>
<evidence type="ECO:0000256" key="1">
    <source>
        <dbReference type="ARBA" id="ARBA00004761"/>
    </source>
</evidence>
<comment type="subunit">
    <text evidence="3">Homotrimer.</text>
</comment>
<dbReference type="EMBL" id="JACCCC010000001">
    <property type="protein sequence ID" value="NYE50116.1"/>
    <property type="molecule type" value="Genomic_DNA"/>
</dbReference>
<dbReference type="InterPro" id="IPR000887">
    <property type="entry name" value="Aldlse_KDPG_KHG"/>
</dbReference>
<protein>
    <submittedName>
        <fullName evidence="6">Entner-Doudoroff aldolase</fullName>
    </submittedName>
</protein>
<name>A0A852TZW3_9ACTN</name>
<keyword evidence="7" id="KW-1185">Reference proteome</keyword>
<dbReference type="PANTHER" id="PTHR30246:SF1">
    <property type="entry name" value="2-DEHYDRO-3-DEOXY-6-PHOSPHOGALACTONATE ALDOLASE-RELATED"/>
    <property type="match status" value="1"/>
</dbReference>
<evidence type="ECO:0000256" key="4">
    <source>
        <dbReference type="ARBA" id="ARBA00023239"/>
    </source>
</evidence>
<comment type="pathway">
    <text evidence="1">Carbohydrate acid metabolism.</text>
</comment>
<comment type="similarity">
    <text evidence="2">Belongs to the KHG/KDPG aldolase family.</text>
</comment>
<evidence type="ECO:0000256" key="5">
    <source>
        <dbReference type="ARBA" id="ARBA00023277"/>
    </source>
</evidence>
<dbReference type="Gene3D" id="3.20.20.70">
    <property type="entry name" value="Aldolase class I"/>
    <property type="match status" value="1"/>
</dbReference>
<evidence type="ECO:0000313" key="6">
    <source>
        <dbReference type="EMBL" id="NYE50116.1"/>
    </source>
</evidence>
<dbReference type="GO" id="GO:0016829">
    <property type="term" value="F:lyase activity"/>
    <property type="evidence" value="ECO:0007669"/>
    <property type="project" value="UniProtKB-KW"/>
</dbReference>
<dbReference type="Proteomes" id="UP000589036">
    <property type="component" value="Unassembled WGS sequence"/>
</dbReference>
<comment type="caution">
    <text evidence="6">The sequence shown here is derived from an EMBL/GenBank/DDBJ whole genome shotgun (WGS) entry which is preliminary data.</text>
</comment>
<keyword evidence="4" id="KW-0456">Lyase</keyword>
<dbReference type="RefSeq" id="WP_312863331.1">
    <property type="nucleotide sequence ID" value="NZ_BAAAYY010000014.1"/>
</dbReference>
<sequence length="217" mass="22830">MPATPADFARFFDDSFAAAPLMAILRGYSPERTVDLATRAWDLGVTQVEVPLQDPDAVPSLEAAITAGAQRNLSVGAGTITTPEQVHIARKAGAAYTVAPGYDEDVLDESLDVGLPHLPGVSTPTEVSKLQRRDIHWVKAFPASHLGPSWIRAVRAPFPSLRIVATGGVDAENAASLLHAGARVVALGSALIDPTQLDRVTALISKNPADSEEPSTP</sequence>